<comment type="caution">
    <text evidence="5">The sequence shown here is derived from an EMBL/GenBank/DDBJ whole genome shotgun (WGS) entry which is preliminary data.</text>
</comment>
<dbReference type="PANTHER" id="PTHR19303">
    <property type="entry name" value="TRANSPOSON"/>
    <property type="match status" value="1"/>
</dbReference>
<evidence type="ECO:0000259" key="4">
    <source>
        <dbReference type="PROSITE" id="PS51253"/>
    </source>
</evidence>
<reference evidence="5 6" key="1">
    <citation type="submission" date="2024-05" db="EMBL/GenBank/DDBJ databases">
        <title>Culex pipiens pipiens assembly and annotation.</title>
        <authorList>
            <person name="Alout H."/>
            <person name="Durand T."/>
        </authorList>
    </citation>
    <scope>NUCLEOTIDE SEQUENCE [LARGE SCALE GENOMIC DNA]</scope>
    <source>
        <strain evidence="5">HA-2024</strain>
        <tissue evidence="5">Whole body</tissue>
    </source>
</reference>
<evidence type="ECO:0000313" key="6">
    <source>
        <dbReference type="Proteomes" id="UP001562425"/>
    </source>
</evidence>
<dbReference type="AlphaFoldDB" id="A0ABD1DD39"/>
<comment type="subcellular location">
    <subcellularLocation>
        <location evidence="1">Nucleus</location>
    </subcellularLocation>
</comment>
<sequence length="432" mass="48890">MSPRPDTRRKLTVLTVHERMKIIEKHAAGWKIGAISETYGVPQSTVSTVVKNKEKWIAMQDKGNLRKPRAVSNERLEKAMKLFVQQARENNLPLSGILIREKAKDFACQLGFTEFKGSAGWLSKFAKRQNLAFKKLCGESASVDTNMCDDFKQKTLPDLVRGYDPKDIYNADETASFYKCLPDKIYTMQSEACHGGKYSKQRITVLCATNMDGSDKFPLLVIDKLININLQFFPPNATAVLQPLDLGIIKNLKHYYRYSLVKRRLDEMEQKKDFSDITVLDAIKYMSRNWAADVKPSTIANCFAKAGFVCPDADQQWNEDIQEDLPTITDDMMAHLSEGVSFSAYCNIDDDLTTAELMSDDDILEFVTEPKSVNGEDVEDTEDDPHQPLEVTSSMVRNTLGAMNNIPAATENVPAEMFGIYYALEQFLQQKY</sequence>
<dbReference type="Pfam" id="PF03221">
    <property type="entry name" value="HTH_Tnp_Tc5"/>
    <property type="match status" value="1"/>
</dbReference>
<keyword evidence="6" id="KW-1185">Reference proteome</keyword>
<dbReference type="Pfam" id="PF04218">
    <property type="entry name" value="CENP-B_N"/>
    <property type="match status" value="1"/>
</dbReference>
<keyword evidence="2" id="KW-0238">DNA-binding</keyword>
<accession>A0ABD1DD39</accession>
<evidence type="ECO:0000256" key="3">
    <source>
        <dbReference type="ARBA" id="ARBA00023242"/>
    </source>
</evidence>
<dbReference type="InterPro" id="IPR006600">
    <property type="entry name" value="HTH_CenpB_DNA-bd_dom"/>
</dbReference>
<name>A0ABD1DD39_CULPP</name>
<dbReference type="InterPro" id="IPR004875">
    <property type="entry name" value="DDE_SF_endonuclease_dom"/>
</dbReference>
<dbReference type="GO" id="GO:0003677">
    <property type="term" value="F:DNA binding"/>
    <property type="evidence" value="ECO:0007669"/>
    <property type="project" value="UniProtKB-KW"/>
</dbReference>
<evidence type="ECO:0000256" key="1">
    <source>
        <dbReference type="ARBA" id="ARBA00004123"/>
    </source>
</evidence>
<dbReference type="EMBL" id="JBEHCU010006233">
    <property type="protein sequence ID" value="KAL1397586.1"/>
    <property type="molecule type" value="Genomic_DNA"/>
</dbReference>
<protein>
    <recommendedName>
        <fullName evidence="4">HTH CENPB-type domain-containing protein</fullName>
    </recommendedName>
</protein>
<dbReference type="SUPFAM" id="SSF46689">
    <property type="entry name" value="Homeodomain-like"/>
    <property type="match status" value="2"/>
</dbReference>
<dbReference type="Gene3D" id="1.10.10.60">
    <property type="entry name" value="Homeodomain-like"/>
    <property type="match status" value="2"/>
</dbReference>
<dbReference type="InterPro" id="IPR007889">
    <property type="entry name" value="HTH_Psq"/>
</dbReference>
<gene>
    <name evidence="5" type="ORF">pipiens_009653</name>
</gene>
<organism evidence="5 6">
    <name type="scientific">Culex pipiens pipiens</name>
    <name type="common">Northern house mosquito</name>
    <dbReference type="NCBI Taxonomy" id="38569"/>
    <lineage>
        <taxon>Eukaryota</taxon>
        <taxon>Metazoa</taxon>
        <taxon>Ecdysozoa</taxon>
        <taxon>Arthropoda</taxon>
        <taxon>Hexapoda</taxon>
        <taxon>Insecta</taxon>
        <taxon>Pterygota</taxon>
        <taxon>Neoptera</taxon>
        <taxon>Endopterygota</taxon>
        <taxon>Diptera</taxon>
        <taxon>Nematocera</taxon>
        <taxon>Culicoidea</taxon>
        <taxon>Culicidae</taxon>
        <taxon>Culicinae</taxon>
        <taxon>Culicini</taxon>
        <taxon>Culex</taxon>
        <taxon>Culex</taxon>
    </lineage>
</organism>
<dbReference type="PANTHER" id="PTHR19303:SF73">
    <property type="entry name" value="PROTEIN PDC2"/>
    <property type="match status" value="1"/>
</dbReference>
<dbReference type="Pfam" id="PF03184">
    <property type="entry name" value="DDE_1"/>
    <property type="match status" value="1"/>
</dbReference>
<dbReference type="InterPro" id="IPR009057">
    <property type="entry name" value="Homeodomain-like_sf"/>
</dbReference>
<dbReference type="Proteomes" id="UP001562425">
    <property type="component" value="Unassembled WGS sequence"/>
</dbReference>
<dbReference type="GO" id="GO:0005634">
    <property type="term" value="C:nucleus"/>
    <property type="evidence" value="ECO:0007669"/>
    <property type="project" value="UniProtKB-SubCell"/>
</dbReference>
<feature type="domain" description="HTH CENPB-type" evidence="4">
    <location>
        <begin position="64"/>
        <end position="135"/>
    </location>
</feature>
<dbReference type="PROSITE" id="PS51253">
    <property type="entry name" value="HTH_CENPB"/>
    <property type="match status" value="1"/>
</dbReference>
<evidence type="ECO:0000256" key="2">
    <source>
        <dbReference type="ARBA" id="ARBA00023125"/>
    </source>
</evidence>
<dbReference type="SMART" id="SM00674">
    <property type="entry name" value="CENPB"/>
    <property type="match status" value="1"/>
</dbReference>
<proteinExistence type="predicted"/>
<evidence type="ECO:0000313" key="5">
    <source>
        <dbReference type="EMBL" id="KAL1397586.1"/>
    </source>
</evidence>
<dbReference type="InterPro" id="IPR050863">
    <property type="entry name" value="CenT-Element_Derived"/>
</dbReference>
<keyword evidence="3" id="KW-0539">Nucleus</keyword>